<feature type="domain" description="Ig-like" evidence="1">
    <location>
        <begin position="160"/>
        <end position="268"/>
    </location>
</feature>
<evidence type="ECO:0000259" key="1">
    <source>
        <dbReference type="PROSITE" id="PS50835"/>
    </source>
</evidence>
<dbReference type="InterPro" id="IPR036179">
    <property type="entry name" value="Ig-like_dom_sf"/>
</dbReference>
<organism evidence="2 3">
    <name type="scientific">Apolygus lucorum</name>
    <name type="common">Small green plant bug</name>
    <name type="synonym">Lygocoris lucorum</name>
    <dbReference type="NCBI Taxonomy" id="248454"/>
    <lineage>
        <taxon>Eukaryota</taxon>
        <taxon>Metazoa</taxon>
        <taxon>Ecdysozoa</taxon>
        <taxon>Arthropoda</taxon>
        <taxon>Hexapoda</taxon>
        <taxon>Insecta</taxon>
        <taxon>Pterygota</taxon>
        <taxon>Neoptera</taxon>
        <taxon>Paraneoptera</taxon>
        <taxon>Hemiptera</taxon>
        <taxon>Heteroptera</taxon>
        <taxon>Panheteroptera</taxon>
        <taxon>Cimicomorpha</taxon>
        <taxon>Miridae</taxon>
        <taxon>Mirini</taxon>
        <taxon>Apolygus</taxon>
    </lineage>
</organism>
<dbReference type="SUPFAM" id="SSF48726">
    <property type="entry name" value="Immunoglobulin"/>
    <property type="match status" value="2"/>
</dbReference>
<keyword evidence="3" id="KW-1185">Reference proteome</keyword>
<dbReference type="InterPro" id="IPR003599">
    <property type="entry name" value="Ig_sub"/>
</dbReference>
<dbReference type="SMART" id="SM00408">
    <property type="entry name" value="IGc2"/>
    <property type="match status" value="2"/>
</dbReference>
<dbReference type="InterPro" id="IPR013106">
    <property type="entry name" value="Ig_V-set"/>
</dbReference>
<dbReference type="OrthoDB" id="6365338at2759"/>
<gene>
    <name evidence="2" type="ORF">GE061_000490</name>
</gene>
<dbReference type="PANTHER" id="PTHR23279">
    <property type="entry name" value="DEFECTIVE PROBOSCIS EXTENSION RESPONSE DPR -RELATED"/>
    <property type="match status" value="1"/>
</dbReference>
<dbReference type="GO" id="GO:0032589">
    <property type="term" value="C:neuron projection membrane"/>
    <property type="evidence" value="ECO:0007669"/>
    <property type="project" value="TreeGrafter"/>
</dbReference>
<dbReference type="InterPro" id="IPR013783">
    <property type="entry name" value="Ig-like_fold"/>
</dbReference>
<dbReference type="Gene3D" id="2.60.40.10">
    <property type="entry name" value="Immunoglobulins"/>
    <property type="match status" value="2"/>
</dbReference>
<dbReference type="Proteomes" id="UP000466442">
    <property type="component" value="Linkage Group LG1"/>
</dbReference>
<dbReference type="Pfam" id="PF07679">
    <property type="entry name" value="I-set"/>
    <property type="match status" value="1"/>
</dbReference>
<dbReference type="SMART" id="SM00406">
    <property type="entry name" value="IGv"/>
    <property type="match status" value="2"/>
</dbReference>
<dbReference type="Pfam" id="PF00047">
    <property type="entry name" value="ig"/>
    <property type="match status" value="1"/>
</dbReference>
<protein>
    <recommendedName>
        <fullName evidence="1">Ig-like domain-containing protein</fullName>
    </recommendedName>
</protein>
<dbReference type="InterPro" id="IPR013098">
    <property type="entry name" value="Ig_I-set"/>
</dbReference>
<dbReference type="InterPro" id="IPR007110">
    <property type="entry name" value="Ig-like_dom"/>
</dbReference>
<dbReference type="InterPro" id="IPR037448">
    <property type="entry name" value="Zig-8"/>
</dbReference>
<sequence>MAEVVPKIYTTMFMLSPLTYFMTTIVFAKLSESAYMPNGANALRGVTPRPPVSSKEPYFDTSAPQNVSALIGKSAYLTCRVRNIGNRTVSWVRHRDIHILTVSTYTYTSDQRFMALHHPMDDDWTLQIKWVQKRDAGVYECQISTLPVQGYFINLNIVVPTASIVGGPDIYVNYGSTINLTCTIRHSPEPPAYIFWYYSKEDDNTSTHSPSTKGPVRVVSYDSERGGVSIITDKGDVTTSRLLITNALPTDEGRYSCSPSNADMATVRVHVLSGESPAAMQTGASNWLECRGVVVILSIFLSACALNDCV</sequence>
<dbReference type="InterPro" id="IPR013151">
    <property type="entry name" value="Immunoglobulin_dom"/>
</dbReference>
<dbReference type="FunFam" id="2.60.40.10:FF:000533">
    <property type="entry name" value="Uncharacterized protein, isoform A"/>
    <property type="match status" value="1"/>
</dbReference>
<comment type="caution">
    <text evidence="2">The sequence shown here is derived from an EMBL/GenBank/DDBJ whole genome shotgun (WGS) entry which is preliminary data.</text>
</comment>
<dbReference type="SMART" id="SM00409">
    <property type="entry name" value="IG"/>
    <property type="match status" value="2"/>
</dbReference>
<proteinExistence type="predicted"/>
<name>A0A8S9Y6D7_APOLU</name>
<evidence type="ECO:0000313" key="2">
    <source>
        <dbReference type="EMBL" id="KAF6216151.1"/>
    </source>
</evidence>
<dbReference type="PANTHER" id="PTHR23279:SF46">
    <property type="entry name" value="DEFECTIVE PROBOSCIS EXTENSION RESPONSE 10, ISOFORM A-RELATED"/>
    <property type="match status" value="1"/>
</dbReference>
<accession>A0A8S9Y6D7</accession>
<feature type="domain" description="Ig-like" evidence="1">
    <location>
        <begin position="57"/>
        <end position="144"/>
    </location>
</feature>
<reference evidence="2" key="1">
    <citation type="journal article" date="2021" name="Mol. Ecol. Resour.">
        <title>Apolygus lucorum genome provides insights into omnivorousness and mesophyll feeding.</title>
        <authorList>
            <person name="Liu Y."/>
            <person name="Liu H."/>
            <person name="Wang H."/>
            <person name="Huang T."/>
            <person name="Liu B."/>
            <person name="Yang B."/>
            <person name="Yin L."/>
            <person name="Li B."/>
            <person name="Zhang Y."/>
            <person name="Zhang S."/>
            <person name="Jiang F."/>
            <person name="Zhang X."/>
            <person name="Ren Y."/>
            <person name="Wang B."/>
            <person name="Wang S."/>
            <person name="Lu Y."/>
            <person name="Wu K."/>
            <person name="Fan W."/>
            <person name="Wang G."/>
        </authorList>
    </citation>
    <scope>NUCLEOTIDE SEQUENCE</scope>
    <source>
        <strain evidence="2">12Hb</strain>
    </source>
</reference>
<dbReference type="EMBL" id="WIXP02000001">
    <property type="protein sequence ID" value="KAF6216151.1"/>
    <property type="molecule type" value="Genomic_DNA"/>
</dbReference>
<dbReference type="PROSITE" id="PS50835">
    <property type="entry name" value="IG_LIKE"/>
    <property type="match status" value="2"/>
</dbReference>
<dbReference type="GO" id="GO:0050808">
    <property type="term" value="P:synapse organization"/>
    <property type="evidence" value="ECO:0007669"/>
    <property type="project" value="TreeGrafter"/>
</dbReference>
<dbReference type="AlphaFoldDB" id="A0A8S9Y6D7"/>
<dbReference type="FunFam" id="2.60.40.10:FF:000129">
    <property type="entry name" value="CLUMA_CG018772, isoform A"/>
    <property type="match status" value="1"/>
</dbReference>
<dbReference type="InterPro" id="IPR003598">
    <property type="entry name" value="Ig_sub2"/>
</dbReference>
<evidence type="ECO:0000313" key="3">
    <source>
        <dbReference type="Proteomes" id="UP000466442"/>
    </source>
</evidence>